<sequence length="180" mass="19717">MSSVGDAVPLARKSDDRPRTWHPSWIFLLCSPFHHLPVVSTPAACTARTNPPRRGRWRPARRTGQRRRRRVEPSSTKLAVAAKSEQDIGIRPRLANQRSGAPTSHGMQRSAASRPRPGVEGKRNGIRGWTVFEIPSTLGSESAVGLSACGPDRGQGSHAHGIGRRPRSFGRRGSWEVPRG</sequence>
<comment type="caution">
    <text evidence="2">The sequence shown here is derived from an EMBL/GenBank/DDBJ whole genome shotgun (WGS) entry which is preliminary data.</text>
</comment>
<proteinExistence type="predicted"/>
<dbReference type="Proteomes" id="UP000823388">
    <property type="component" value="Chromosome 7N"/>
</dbReference>
<evidence type="ECO:0000313" key="3">
    <source>
        <dbReference type="Proteomes" id="UP000823388"/>
    </source>
</evidence>
<name>A0A8T0QB29_PANVG</name>
<evidence type="ECO:0000256" key="1">
    <source>
        <dbReference type="SAM" id="MobiDB-lite"/>
    </source>
</evidence>
<accession>A0A8T0QB29</accession>
<organism evidence="2 3">
    <name type="scientific">Panicum virgatum</name>
    <name type="common">Blackwell switchgrass</name>
    <dbReference type="NCBI Taxonomy" id="38727"/>
    <lineage>
        <taxon>Eukaryota</taxon>
        <taxon>Viridiplantae</taxon>
        <taxon>Streptophyta</taxon>
        <taxon>Embryophyta</taxon>
        <taxon>Tracheophyta</taxon>
        <taxon>Spermatophyta</taxon>
        <taxon>Magnoliopsida</taxon>
        <taxon>Liliopsida</taxon>
        <taxon>Poales</taxon>
        <taxon>Poaceae</taxon>
        <taxon>PACMAD clade</taxon>
        <taxon>Panicoideae</taxon>
        <taxon>Panicodae</taxon>
        <taxon>Paniceae</taxon>
        <taxon>Panicinae</taxon>
        <taxon>Panicum</taxon>
        <taxon>Panicum sect. Hiantes</taxon>
    </lineage>
</organism>
<feature type="region of interest" description="Disordered" evidence="1">
    <location>
        <begin position="44"/>
        <end position="124"/>
    </location>
</feature>
<protein>
    <submittedName>
        <fullName evidence="2">Uncharacterized protein</fullName>
    </submittedName>
</protein>
<feature type="compositionally biased region" description="Polar residues" evidence="1">
    <location>
        <begin position="96"/>
        <end position="111"/>
    </location>
</feature>
<keyword evidence="3" id="KW-1185">Reference proteome</keyword>
<dbReference type="EMBL" id="CM029050">
    <property type="protein sequence ID" value="KAG2567494.1"/>
    <property type="molecule type" value="Genomic_DNA"/>
</dbReference>
<feature type="compositionally biased region" description="Basic residues" evidence="1">
    <location>
        <begin position="51"/>
        <end position="70"/>
    </location>
</feature>
<reference evidence="2" key="1">
    <citation type="submission" date="2020-05" db="EMBL/GenBank/DDBJ databases">
        <title>WGS assembly of Panicum virgatum.</title>
        <authorList>
            <person name="Lovell J.T."/>
            <person name="Jenkins J."/>
            <person name="Shu S."/>
            <person name="Juenger T.E."/>
            <person name="Schmutz J."/>
        </authorList>
    </citation>
    <scope>NUCLEOTIDE SEQUENCE</scope>
    <source>
        <strain evidence="2">AP13</strain>
    </source>
</reference>
<feature type="compositionally biased region" description="Basic residues" evidence="1">
    <location>
        <begin position="161"/>
        <end position="170"/>
    </location>
</feature>
<feature type="region of interest" description="Disordered" evidence="1">
    <location>
        <begin position="147"/>
        <end position="180"/>
    </location>
</feature>
<evidence type="ECO:0000313" key="2">
    <source>
        <dbReference type="EMBL" id="KAG2567494.1"/>
    </source>
</evidence>
<dbReference type="AlphaFoldDB" id="A0A8T0QB29"/>
<gene>
    <name evidence="2" type="ORF">PVAP13_7NG359040</name>
</gene>